<proteinExistence type="predicted"/>
<keyword evidence="2" id="KW-1185">Reference proteome</keyword>
<organism evidence="1 2">
    <name type="scientific">Taklimakanibacter albus</name>
    <dbReference type="NCBI Taxonomy" id="2800327"/>
    <lineage>
        <taxon>Bacteria</taxon>
        <taxon>Pseudomonadati</taxon>
        <taxon>Pseudomonadota</taxon>
        <taxon>Alphaproteobacteria</taxon>
        <taxon>Hyphomicrobiales</taxon>
        <taxon>Aestuariivirgaceae</taxon>
        <taxon>Taklimakanibacter</taxon>
    </lineage>
</organism>
<name>A0ACC5RBU9_9HYPH</name>
<dbReference type="EMBL" id="JAENHL010000008">
    <property type="protein sequence ID" value="MBK1869873.1"/>
    <property type="molecule type" value="Genomic_DNA"/>
</dbReference>
<dbReference type="Proteomes" id="UP000616151">
    <property type="component" value="Unassembled WGS sequence"/>
</dbReference>
<comment type="caution">
    <text evidence="1">The sequence shown here is derived from an EMBL/GenBank/DDBJ whole genome shotgun (WGS) entry which is preliminary data.</text>
</comment>
<protein>
    <submittedName>
        <fullName evidence="1">O-antigen ligase family protein</fullName>
    </submittedName>
</protein>
<keyword evidence="1" id="KW-0436">Ligase</keyword>
<evidence type="ECO:0000313" key="1">
    <source>
        <dbReference type="EMBL" id="MBK1869873.1"/>
    </source>
</evidence>
<accession>A0ACC5RBU9</accession>
<reference evidence="1" key="1">
    <citation type="submission" date="2021-01" db="EMBL/GenBank/DDBJ databases">
        <authorList>
            <person name="Sun Q."/>
        </authorList>
    </citation>
    <scope>NUCLEOTIDE SEQUENCE</scope>
    <source>
        <strain evidence="1">YIM B02566</strain>
    </source>
</reference>
<gene>
    <name evidence="1" type="ORF">JHL16_26150</name>
</gene>
<evidence type="ECO:0000313" key="2">
    <source>
        <dbReference type="Proteomes" id="UP000616151"/>
    </source>
</evidence>
<sequence>MRRPVAQTWWSNFGMLDLLLIAYVFLTQLSIRRLTGSEKLATDPAKLDLSNITKIALWVFGLLFAAWLLRRHSGWLLQAPMRYVLIFFAWMFVTALYSPEPFKSLVMAASLLSVFFVFLAFAEARGLPVLFDRLIQIQTVFLALSILLFFAVPSVSRMLAWDGSVGSRMTGLGGHPNQTGVLASFILVAIYARCDSGSLSRLFKALAIGVALVALVLTQSRTSLIAAAFGCATFFLLRNRWNAVLIPILLCLGAAAAIVISLDSQILAMFARSGDADELLTGTGRSFIWELSWGLIQRQPIFGYGFNSTYSIFMAEAYLLAGDVGIYIFPHSHNLVLQLLLYGGVIALVLFILLIASIGRCALAARDPRIAALLACYLSFSMTESAGFFQYADNMIAILALAVVAAQFAPTYYRQSARFTHPVEALP</sequence>